<keyword evidence="2" id="KW-1185">Reference proteome</keyword>
<dbReference type="AlphaFoldDB" id="A0A1J7IZZ9"/>
<sequence length="112" mass="13025">MPHITAHIPVPGVTWKAETLFATLSFENDKAEEIPRQNRIDRLTSILKALDLVLKTDEKRRKEVEAYSGRIRKLLKKEIKDSPEISGVERDWLSIEIWDGKFDDMLAYMLTN</sequence>
<name>A0A1J7IZZ9_9PEZI</name>
<proteinExistence type="predicted"/>
<protein>
    <submittedName>
        <fullName evidence="1">Uncharacterized protein</fullName>
    </submittedName>
</protein>
<gene>
    <name evidence="1" type="ORF">CONLIGDRAFT_627780</name>
</gene>
<reference evidence="1 2" key="1">
    <citation type="submission" date="2016-10" db="EMBL/GenBank/DDBJ databases">
        <title>Draft genome sequence of Coniochaeta ligniaria NRRL30616, a lignocellulolytic fungus for bioabatement of inhibitors in plant biomass hydrolysates.</title>
        <authorList>
            <consortium name="DOE Joint Genome Institute"/>
            <person name="Jimenez D.J."/>
            <person name="Hector R.E."/>
            <person name="Riley R."/>
            <person name="Sun H."/>
            <person name="Grigoriev I.V."/>
            <person name="Van Elsas J.D."/>
            <person name="Nichols N.N."/>
        </authorList>
    </citation>
    <scope>NUCLEOTIDE SEQUENCE [LARGE SCALE GENOMIC DNA]</scope>
    <source>
        <strain evidence="1 2">NRRL 30616</strain>
    </source>
</reference>
<evidence type="ECO:0000313" key="1">
    <source>
        <dbReference type="EMBL" id="OIW32837.1"/>
    </source>
</evidence>
<accession>A0A1J7IZZ9</accession>
<dbReference type="EMBL" id="KV875094">
    <property type="protein sequence ID" value="OIW32837.1"/>
    <property type="molecule type" value="Genomic_DNA"/>
</dbReference>
<evidence type="ECO:0000313" key="2">
    <source>
        <dbReference type="Proteomes" id="UP000182658"/>
    </source>
</evidence>
<dbReference type="InParanoid" id="A0A1J7IZZ9"/>
<organism evidence="1 2">
    <name type="scientific">Coniochaeta ligniaria NRRL 30616</name>
    <dbReference type="NCBI Taxonomy" id="1408157"/>
    <lineage>
        <taxon>Eukaryota</taxon>
        <taxon>Fungi</taxon>
        <taxon>Dikarya</taxon>
        <taxon>Ascomycota</taxon>
        <taxon>Pezizomycotina</taxon>
        <taxon>Sordariomycetes</taxon>
        <taxon>Sordariomycetidae</taxon>
        <taxon>Coniochaetales</taxon>
        <taxon>Coniochaetaceae</taxon>
        <taxon>Coniochaeta</taxon>
    </lineage>
</organism>
<dbReference type="Proteomes" id="UP000182658">
    <property type="component" value="Unassembled WGS sequence"/>
</dbReference>